<reference evidence="3" key="1">
    <citation type="submission" date="2016-10" db="EMBL/GenBank/DDBJ databases">
        <authorList>
            <person name="Varghese N."/>
            <person name="Submissions S."/>
        </authorList>
    </citation>
    <scope>NUCLEOTIDE SEQUENCE [LARGE SCALE GENOMIC DNA]</scope>
    <source>
        <strain evidence="3">8N4</strain>
    </source>
</reference>
<proteinExistence type="predicted"/>
<keyword evidence="1" id="KW-0472">Membrane</keyword>
<protein>
    <recommendedName>
        <fullName evidence="4">DUF2946 domain-containing protein</fullName>
    </recommendedName>
</protein>
<keyword evidence="3" id="KW-1185">Reference proteome</keyword>
<dbReference type="InterPro" id="IPR021333">
    <property type="entry name" value="DUF2946"/>
</dbReference>
<keyword evidence="1" id="KW-1133">Transmembrane helix</keyword>
<evidence type="ECO:0000256" key="1">
    <source>
        <dbReference type="SAM" id="Phobius"/>
    </source>
</evidence>
<dbReference type="EMBL" id="FOGC01000008">
    <property type="protein sequence ID" value="SEQ89135.1"/>
    <property type="molecule type" value="Genomic_DNA"/>
</dbReference>
<accession>A0A1H9JRA4</accession>
<sequence length="142" mass="15586">MTPVKYRLAAVLAVLSILLLFIAPLISQSLYLAHASRITQTEQRCSDAMGNGEMSDAMMSHSMSAEKSDHRSLPASGMVCGYCELLVHFPFFAWIAAAILLLISALSRTPPQLPYRTIILTACYPPQLSRGPPRVRSESIVH</sequence>
<keyword evidence="1" id="KW-0812">Transmembrane</keyword>
<dbReference type="AlphaFoldDB" id="A0A1H9JRA4"/>
<organism evidence="2 3">
    <name type="scientific">Rosenbergiella nectarea</name>
    <dbReference type="NCBI Taxonomy" id="988801"/>
    <lineage>
        <taxon>Bacteria</taxon>
        <taxon>Pseudomonadati</taxon>
        <taxon>Pseudomonadota</taxon>
        <taxon>Gammaproteobacteria</taxon>
        <taxon>Enterobacterales</taxon>
        <taxon>Erwiniaceae</taxon>
        <taxon>Rosenbergiella</taxon>
    </lineage>
</organism>
<evidence type="ECO:0000313" key="3">
    <source>
        <dbReference type="Proteomes" id="UP000242515"/>
    </source>
</evidence>
<gene>
    <name evidence="2" type="ORF">SAMN05216522_10824</name>
</gene>
<dbReference type="RefSeq" id="WP_177173132.1">
    <property type="nucleotide sequence ID" value="NZ_FOGC01000008.1"/>
</dbReference>
<feature type="transmembrane region" description="Helical" evidence="1">
    <location>
        <begin position="85"/>
        <end position="106"/>
    </location>
</feature>
<evidence type="ECO:0008006" key="4">
    <source>
        <dbReference type="Google" id="ProtNLM"/>
    </source>
</evidence>
<dbReference type="Pfam" id="PF11162">
    <property type="entry name" value="DUF2946"/>
    <property type="match status" value="1"/>
</dbReference>
<dbReference type="STRING" id="988801.SAMN05216522_10824"/>
<evidence type="ECO:0000313" key="2">
    <source>
        <dbReference type="EMBL" id="SEQ89135.1"/>
    </source>
</evidence>
<dbReference type="Proteomes" id="UP000242515">
    <property type="component" value="Unassembled WGS sequence"/>
</dbReference>
<name>A0A1H9JRA4_9GAMM</name>